<keyword evidence="4 13" id="KW-0378">Hydrolase</keyword>
<dbReference type="InterPro" id="IPR014017">
    <property type="entry name" value="DNA_helicase_UvrD-like_C"/>
</dbReference>
<keyword evidence="9 13" id="KW-0234">DNA repair</keyword>
<keyword evidence="5 13" id="KW-0347">Helicase</keyword>
<feature type="domain" description="UvrD-like helicase ATP-binding" evidence="15">
    <location>
        <begin position="3"/>
        <end position="485"/>
    </location>
</feature>
<dbReference type="EC" id="5.6.2.4" evidence="13"/>
<dbReference type="Pfam" id="PF00580">
    <property type="entry name" value="UvrD-helicase"/>
    <property type="match status" value="1"/>
</dbReference>
<evidence type="ECO:0000256" key="14">
    <source>
        <dbReference type="PROSITE-ProRule" id="PRU00560"/>
    </source>
</evidence>
<evidence type="ECO:0000256" key="6">
    <source>
        <dbReference type="ARBA" id="ARBA00022839"/>
    </source>
</evidence>
<dbReference type="InterPro" id="IPR038726">
    <property type="entry name" value="PDDEXK_AddAB-type"/>
</dbReference>
<dbReference type="Gene3D" id="3.40.50.300">
    <property type="entry name" value="P-loop containing nucleotide triphosphate hydrolases"/>
    <property type="match status" value="2"/>
</dbReference>
<dbReference type="InterPro" id="IPR014152">
    <property type="entry name" value="AddA"/>
</dbReference>
<evidence type="ECO:0000256" key="4">
    <source>
        <dbReference type="ARBA" id="ARBA00022801"/>
    </source>
</evidence>
<dbReference type="InterPro" id="IPR027417">
    <property type="entry name" value="P-loop_NTPase"/>
</dbReference>
<dbReference type="InterPro" id="IPR011335">
    <property type="entry name" value="Restrct_endonuc-II-like"/>
</dbReference>
<dbReference type="InterPro" id="IPR000212">
    <property type="entry name" value="DNA_helicase_UvrD/REP"/>
</dbReference>
<comment type="caution">
    <text evidence="17">The sequence shown here is derived from an EMBL/GenBank/DDBJ whole genome shotgun (WGS) entry which is preliminary data.</text>
</comment>
<evidence type="ECO:0000256" key="13">
    <source>
        <dbReference type="HAMAP-Rule" id="MF_01451"/>
    </source>
</evidence>
<organism evidence="17 18">
    <name type="scientific">Laedolimicola ammoniilytica</name>
    <dbReference type="NCBI Taxonomy" id="2981771"/>
    <lineage>
        <taxon>Bacteria</taxon>
        <taxon>Bacillati</taxon>
        <taxon>Bacillota</taxon>
        <taxon>Clostridia</taxon>
        <taxon>Lachnospirales</taxon>
        <taxon>Lachnospiraceae</taxon>
        <taxon>Laedolimicola</taxon>
    </lineage>
</organism>
<keyword evidence="8 13" id="KW-0238">DNA-binding</keyword>
<comment type="catalytic activity">
    <reaction evidence="12 13">
        <text>ATP + H2O = ADP + phosphate + H(+)</text>
        <dbReference type="Rhea" id="RHEA:13065"/>
        <dbReference type="ChEBI" id="CHEBI:15377"/>
        <dbReference type="ChEBI" id="CHEBI:15378"/>
        <dbReference type="ChEBI" id="CHEBI:30616"/>
        <dbReference type="ChEBI" id="CHEBI:43474"/>
        <dbReference type="ChEBI" id="CHEBI:456216"/>
        <dbReference type="EC" id="5.6.2.4"/>
    </reaction>
</comment>
<keyword evidence="3 13" id="KW-0227">DNA damage</keyword>
<evidence type="ECO:0000256" key="11">
    <source>
        <dbReference type="ARBA" id="ARBA00034617"/>
    </source>
</evidence>
<comment type="catalytic activity">
    <reaction evidence="11 13">
        <text>Couples ATP hydrolysis with the unwinding of duplex DNA by translocating in the 3'-5' direction.</text>
        <dbReference type="EC" id="5.6.2.4"/>
    </reaction>
</comment>
<dbReference type="InterPro" id="IPR014016">
    <property type="entry name" value="UvrD-like_ATP-bd"/>
</dbReference>
<sequence>MSVRWTEEQKKVIDVRDKNVLVSAAAGSGKTAVLVERILSLVCGEGENESPLDVDRLLVVTFTKAAAAEMRERVGLALEKRLEAEPENEHLQKQQTLIHSAQITTIDSFCQYVIRNYFHQIDLDPAFRIGDEGELKLLKGDVVRELLEERYAAEDPEERARFIEFVEAYATGKSDVGIENLILQLYEFAVSYPYPKRWLTECMEPYRAQTENALEDSPWMRYLLDYVNQTFADLEQELYRMIGICRLPGGPYLYEDAVQADLIQVQELKACRGYEEIRERLESLSFARLSAKKDPNVEEERKNQIKAFREGMKKSLKDLKEKFFNLPLAGVQEVIRKAAPTTEVLLSLTAEFADRYQEKKRLKNLADFPDLEHLALEILVEDVETGEDGGLKIVPTDAARELSARYAQIMIDEYQDSNLIQEIILNSVSRGQGVPNVFMVGDVKQSIYRFRLARPELFMEKYHTYPQTDEGTEIRIDLHKNFRSRKEVLDGTNYVFEKLMTEAVGGITYDSAAALYLGAQMPEPDIETASEKCIRGNDIERENISETSLENERKSQINRPELLLLEKNKDALPEAEDTDQAELTDREMEAHAAADCIRRIMGEGKVWDRDAGDFRPVHYGDIVILLRSLTGWGDVYARVLNAAGIPAHTESRTGYFTTIEIQTLLNLLRIVDNPRQDIPLAAVLKSMIGGFTDVELAKIKSAYPDVKFHEACRKYAEKKEKENVKGKDAECTIEVQIQEKLQTFFHNLRIYRQRAEFLPIHELIEELLETTGYGDYLAAEPAGAQREANVRMLIERAIAFEKTSYRGLFHFVRYMEQLQSYNEDFGEAGILGENEDAVRIMTIHKSKGLEFPIVIVAGLGKSFNRQDIRSRVVIHPELGVGVDWVDAAMRTRTASLPKRVLQKALDLEMLGEELRVLYVAFTRAKEKLILLGSAAKLEEKKQKSLSFRTISTAGTYLDWVLPAAAGSEDSPFAVEEVALEGQTEEALTRQILQEEQREAFLRPEELPGTDEAYAKILEEQLSYVYPWQDDISLRGKFSVSELKKMGQTEEEDEDTLLYPAEEIVPYIPRFMSDKEPVSGAARGTAYHRALECLDFRGLYHSEKVKEGLEQLVEEGRMTREQADVVRPYDIYAFAQTPLAKRMSAARDRKEFHTEQPFVIQMAARELEIGCGSDEPVLIQGIIDAWFYEENEHGENEIVVVDYKTDFVKDGGELLKKYRKQLDYYELTLERLTGKRVKEKIIYSFCLKEEIQVE</sequence>
<dbReference type="Proteomes" id="UP001652461">
    <property type="component" value="Unassembled WGS sequence"/>
</dbReference>
<keyword evidence="6 13" id="KW-0269">Exonuclease</keyword>
<keyword evidence="2 13" id="KW-0547">Nucleotide-binding</keyword>
<dbReference type="HAMAP" id="MF_01451">
    <property type="entry name" value="AddA"/>
    <property type="match status" value="1"/>
</dbReference>
<evidence type="ECO:0000256" key="8">
    <source>
        <dbReference type="ARBA" id="ARBA00023125"/>
    </source>
</evidence>
<comment type="similarity">
    <text evidence="13">Belongs to the helicase family. AddA subfamily.</text>
</comment>
<dbReference type="Gene3D" id="3.30.160.800">
    <property type="match status" value="1"/>
</dbReference>
<keyword evidence="18" id="KW-1185">Reference proteome</keyword>
<evidence type="ECO:0000256" key="1">
    <source>
        <dbReference type="ARBA" id="ARBA00022722"/>
    </source>
</evidence>
<comment type="function">
    <text evidence="13">The heterodimer acts as both an ATP-dependent DNA helicase and an ATP-dependent, dual-direction single-stranded exonuclease. Recognizes the chi site generating a DNA molecule suitable for the initiation of homologous recombination. The AddA nuclease domain is required for chi fragment generation; this subunit has the helicase and 3' -&gt; 5' nuclease activities.</text>
</comment>
<dbReference type="Pfam" id="PF13361">
    <property type="entry name" value="UvrD_C"/>
    <property type="match status" value="1"/>
</dbReference>
<dbReference type="EMBL" id="JAOQKC010000019">
    <property type="protein sequence ID" value="MCU6697791.1"/>
    <property type="molecule type" value="Genomic_DNA"/>
</dbReference>
<evidence type="ECO:0000256" key="10">
    <source>
        <dbReference type="ARBA" id="ARBA00023235"/>
    </source>
</evidence>
<feature type="binding site" evidence="14">
    <location>
        <begin position="24"/>
        <end position="31"/>
    </location>
    <ligand>
        <name>ATP</name>
        <dbReference type="ChEBI" id="CHEBI:30616"/>
    </ligand>
</feature>
<dbReference type="PANTHER" id="PTHR11070:SF48">
    <property type="entry name" value="ATP-DEPENDENT HELICASE_NUCLEASE SUBUNIT A"/>
    <property type="match status" value="1"/>
</dbReference>
<dbReference type="Gene3D" id="6.10.250.2380">
    <property type="match status" value="1"/>
</dbReference>
<dbReference type="PROSITE" id="PS51198">
    <property type="entry name" value="UVRD_HELICASE_ATP_BIND"/>
    <property type="match status" value="1"/>
</dbReference>
<keyword evidence="1 13" id="KW-0540">Nuclease</keyword>
<dbReference type="Gene3D" id="3.90.320.10">
    <property type="match status" value="1"/>
</dbReference>
<comment type="subunit">
    <text evidence="13">Heterodimer of AddA and AddB/RexB.</text>
</comment>
<evidence type="ECO:0000256" key="5">
    <source>
        <dbReference type="ARBA" id="ARBA00022806"/>
    </source>
</evidence>
<evidence type="ECO:0000313" key="17">
    <source>
        <dbReference type="EMBL" id="MCU6697791.1"/>
    </source>
</evidence>
<accession>A0ABT2RZQ8</accession>
<gene>
    <name evidence="13" type="primary">addA</name>
    <name evidence="17" type="ORF">OCV63_12935</name>
</gene>
<dbReference type="RefSeq" id="WP_158364498.1">
    <property type="nucleotide sequence ID" value="NZ_JAOQKC010000019.1"/>
</dbReference>
<evidence type="ECO:0000259" key="15">
    <source>
        <dbReference type="PROSITE" id="PS51198"/>
    </source>
</evidence>
<dbReference type="PROSITE" id="PS51217">
    <property type="entry name" value="UVRD_HELICASE_CTER"/>
    <property type="match status" value="1"/>
</dbReference>
<keyword evidence="7 13" id="KW-0067">ATP-binding</keyword>
<comment type="cofactor">
    <cofactor evidence="13">
        <name>Mg(2+)</name>
        <dbReference type="ChEBI" id="CHEBI:18420"/>
    </cofactor>
</comment>
<evidence type="ECO:0000256" key="7">
    <source>
        <dbReference type="ARBA" id="ARBA00022840"/>
    </source>
</evidence>
<feature type="domain" description="UvrD-like helicase C-terminal" evidence="16">
    <location>
        <begin position="542"/>
        <end position="848"/>
    </location>
</feature>
<dbReference type="Pfam" id="PF12705">
    <property type="entry name" value="PDDEXK_1"/>
    <property type="match status" value="1"/>
</dbReference>
<evidence type="ECO:0000256" key="12">
    <source>
        <dbReference type="ARBA" id="ARBA00048988"/>
    </source>
</evidence>
<keyword evidence="10 13" id="KW-0413">Isomerase</keyword>
<proteinExistence type="inferred from homology"/>
<dbReference type="EC" id="3.1.-.-" evidence="13"/>
<dbReference type="SUPFAM" id="SSF52980">
    <property type="entry name" value="Restriction endonuclease-like"/>
    <property type="match status" value="1"/>
</dbReference>
<dbReference type="PANTHER" id="PTHR11070">
    <property type="entry name" value="UVRD / RECB / PCRA DNA HELICASE FAMILY MEMBER"/>
    <property type="match status" value="1"/>
</dbReference>
<dbReference type="SUPFAM" id="SSF52540">
    <property type="entry name" value="P-loop containing nucleoside triphosphate hydrolases"/>
    <property type="match status" value="1"/>
</dbReference>
<dbReference type="Gene3D" id="1.10.486.10">
    <property type="entry name" value="PCRA, domain 4"/>
    <property type="match status" value="1"/>
</dbReference>
<evidence type="ECO:0000313" key="18">
    <source>
        <dbReference type="Proteomes" id="UP001652461"/>
    </source>
</evidence>
<protein>
    <recommendedName>
        <fullName evidence="13">ATP-dependent helicase/nuclease subunit A</fullName>
        <ecNumber evidence="13">3.1.-.-</ecNumber>
        <ecNumber evidence="13">5.6.2.4</ecNumber>
    </recommendedName>
    <alternativeName>
        <fullName evidence="13">ATP-dependent helicase/nuclease AddA</fullName>
    </alternativeName>
    <alternativeName>
        <fullName evidence="13">DNA 3'-5' helicase AddA</fullName>
    </alternativeName>
</protein>
<evidence type="ECO:0000256" key="9">
    <source>
        <dbReference type="ARBA" id="ARBA00023204"/>
    </source>
</evidence>
<evidence type="ECO:0000256" key="3">
    <source>
        <dbReference type="ARBA" id="ARBA00022763"/>
    </source>
</evidence>
<reference evidence="17 18" key="1">
    <citation type="journal article" date="2021" name="ISME Commun">
        <title>Automated analysis of genomic sequences facilitates high-throughput and comprehensive description of bacteria.</title>
        <authorList>
            <person name="Hitch T.C.A."/>
        </authorList>
    </citation>
    <scope>NUCLEOTIDE SEQUENCE [LARGE SCALE GENOMIC DNA]</scope>
    <source>
        <strain evidence="17 18">Sanger_04</strain>
    </source>
</reference>
<evidence type="ECO:0000256" key="2">
    <source>
        <dbReference type="ARBA" id="ARBA00022741"/>
    </source>
</evidence>
<name>A0ABT2RZQ8_9FIRM</name>
<dbReference type="InterPro" id="IPR011604">
    <property type="entry name" value="PDDEXK-like_dom_sf"/>
</dbReference>
<evidence type="ECO:0000259" key="16">
    <source>
        <dbReference type="PROSITE" id="PS51217"/>
    </source>
</evidence>